<name>A0A9X3XL55_9CLOT</name>
<dbReference type="SUPFAM" id="SSF56784">
    <property type="entry name" value="HAD-like"/>
    <property type="match status" value="1"/>
</dbReference>
<dbReference type="InterPro" id="IPR023198">
    <property type="entry name" value="PGP-like_dom2"/>
</dbReference>
<gene>
    <name evidence="1" type="ORF">NE398_02425</name>
</gene>
<dbReference type="GO" id="GO:0006281">
    <property type="term" value="P:DNA repair"/>
    <property type="evidence" value="ECO:0007669"/>
    <property type="project" value="TreeGrafter"/>
</dbReference>
<protein>
    <submittedName>
        <fullName evidence="1">HAD hydrolase-like protein</fullName>
    </submittedName>
</protein>
<proteinExistence type="predicted"/>
<dbReference type="AlphaFoldDB" id="A0A9X3XL55"/>
<dbReference type="PANTHER" id="PTHR43434:SF1">
    <property type="entry name" value="PHOSPHOGLYCOLATE PHOSPHATASE"/>
    <property type="match status" value="1"/>
</dbReference>
<keyword evidence="1" id="KW-0378">Hydrolase</keyword>
<sequence>MRYKCLILDHDDTVTISTSNIHYPSFIEALKVLRPNTKLLTLEEFVHNCFSPGFSELCKDVLKFSKEEQEYQYKVWTSYTKSKIPDFYPGFAKLIKEFKNLGGIICVASHSESKQIERDYKINCGVVPDKIFGWDIEEGKRKPNPFPIEETMRLFNLNKEDILVVDDLKPGLDMAKAYKVDFASAGWSHVIPEIIEFMKENSNYYLTSVSELSELVL</sequence>
<dbReference type="Gene3D" id="1.10.150.240">
    <property type="entry name" value="Putative phosphatase, domain 2"/>
    <property type="match status" value="1"/>
</dbReference>
<dbReference type="Pfam" id="PF13419">
    <property type="entry name" value="HAD_2"/>
    <property type="match status" value="1"/>
</dbReference>
<dbReference type="EMBL" id="JAMRYU010000002">
    <property type="protein sequence ID" value="MDC4239027.1"/>
    <property type="molecule type" value="Genomic_DNA"/>
</dbReference>
<dbReference type="Proteomes" id="UP001141183">
    <property type="component" value="Unassembled WGS sequence"/>
</dbReference>
<dbReference type="InterPro" id="IPR023214">
    <property type="entry name" value="HAD_sf"/>
</dbReference>
<dbReference type="Gene3D" id="3.40.50.1000">
    <property type="entry name" value="HAD superfamily/HAD-like"/>
    <property type="match status" value="1"/>
</dbReference>
<accession>A0A9X3XL55</accession>
<dbReference type="GO" id="GO:0008967">
    <property type="term" value="F:phosphoglycolate phosphatase activity"/>
    <property type="evidence" value="ECO:0007669"/>
    <property type="project" value="TreeGrafter"/>
</dbReference>
<keyword evidence="2" id="KW-1185">Reference proteome</keyword>
<organism evidence="1 2">
    <name type="scientific">Clostridium tertium</name>
    <dbReference type="NCBI Taxonomy" id="1559"/>
    <lineage>
        <taxon>Bacteria</taxon>
        <taxon>Bacillati</taxon>
        <taxon>Bacillota</taxon>
        <taxon>Clostridia</taxon>
        <taxon>Eubacteriales</taxon>
        <taxon>Clostridiaceae</taxon>
        <taxon>Clostridium</taxon>
    </lineage>
</organism>
<comment type="caution">
    <text evidence="1">The sequence shown here is derived from an EMBL/GenBank/DDBJ whole genome shotgun (WGS) entry which is preliminary data.</text>
</comment>
<reference evidence="1" key="1">
    <citation type="submission" date="2022-05" db="EMBL/GenBank/DDBJ databases">
        <title>Draft genome sequence of Clostridium tertium strain CP3 isolated from Peru.</title>
        <authorList>
            <person name="Hurtado R."/>
            <person name="Lima L."/>
            <person name="Sousa T."/>
            <person name="Jaiswal A.K."/>
            <person name="Tiwari S."/>
            <person name="Maturrano L."/>
            <person name="Brenig B."/>
            <person name="Azevedo V."/>
        </authorList>
    </citation>
    <scope>NUCLEOTIDE SEQUENCE</scope>
    <source>
        <strain evidence="1">CP3</strain>
    </source>
</reference>
<dbReference type="PANTHER" id="PTHR43434">
    <property type="entry name" value="PHOSPHOGLYCOLATE PHOSPHATASE"/>
    <property type="match status" value="1"/>
</dbReference>
<dbReference type="InterPro" id="IPR050155">
    <property type="entry name" value="HAD-like_hydrolase_sf"/>
</dbReference>
<dbReference type="RefSeq" id="WP_008678481.1">
    <property type="nucleotide sequence ID" value="NZ_CABKOG010000003.1"/>
</dbReference>
<evidence type="ECO:0000313" key="1">
    <source>
        <dbReference type="EMBL" id="MDC4239027.1"/>
    </source>
</evidence>
<dbReference type="InterPro" id="IPR036412">
    <property type="entry name" value="HAD-like_sf"/>
</dbReference>
<dbReference type="InterPro" id="IPR041492">
    <property type="entry name" value="HAD_2"/>
</dbReference>
<evidence type="ECO:0000313" key="2">
    <source>
        <dbReference type="Proteomes" id="UP001141183"/>
    </source>
</evidence>